<accession>G8LTM3</accession>
<dbReference type="NCBIfam" id="TIGR02492">
    <property type="entry name" value="flgK_ends"/>
    <property type="match status" value="1"/>
</dbReference>
<evidence type="ECO:0000259" key="10">
    <source>
        <dbReference type="Pfam" id="PF22638"/>
    </source>
</evidence>
<keyword evidence="11" id="KW-0969">Cilium</keyword>
<feature type="domain" description="Flagellar hook-associated protein FlgK helical" evidence="10">
    <location>
        <begin position="97"/>
        <end position="333"/>
    </location>
</feature>
<dbReference type="GO" id="GO:0044780">
    <property type="term" value="P:bacterial-type flagellum assembly"/>
    <property type="evidence" value="ECO:0007669"/>
    <property type="project" value="InterPro"/>
</dbReference>
<evidence type="ECO:0000313" key="11">
    <source>
        <dbReference type="EMBL" id="AEV70533.1"/>
    </source>
</evidence>
<dbReference type="HOGENOM" id="CLU_012762_1_1_9"/>
<dbReference type="GO" id="GO:0009424">
    <property type="term" value="C:bacterial-type flagellum hook"/>
    <property type="evidence" value="ECO:0007669"/>
    <property type="project" value="UniProtKB-UniRule"/>
</dbReference>
<dbReference type="eggNOG" id="COG1256">
    <property type="taxonomic scope" value="Bacteria"/>
</dbReference>
<evidence type="ECO:0000259" key="8">
    <source>
        <dbReference type="Pfam" id="PF00460"/>
    </source>
</evidence>
<dbReference type="STRING" id="720554.Clocl_4099"/>
<dbReference type="PANTHER" id="PTHR30033:SF1">
    <property type="entry name" value="FLAGELLAR HOOK-ASSOCIATED PROTEIN 1"/>
    <property type="match status" value="1"/>
</dbReference>
<dbReference type="InterPro" id="IPR053927">
    <property type="entry name" value="FlgK_helical"/>
</dbReference>
<keyword evidence="12" id="KW-1185">Reference proteome</keyword>
<dbReference type="OrthoDB" id="9802553at2"/>
<dbReference type="PRINTS" id="PR01005">
    <property type="entry name" value="FLGHOOKAP1"/>
</dbReference>
<reference evidence="11 12" key="2">
    <citation type="journal article" date="2012" name="Stand. Genomic Sci.">
        <title>Complete Genome Sequence of Clostridium clariflavum DSM 19732.</title>
        <authorList>
            <person name="Izquierdo J.A."/>
            <person name="Goodwin L."/>
            <person name="Davenport K.W."/>
            <person name="Teshima H."/>
            <person name="Bruce D."/>
            <person name="Detter C."/>
            <person name="Tapia R."/>
            <person name="Han S."/>
            <person name="Land M."/>
            <person name="Hauser L."/>
            <person name="Jeffries C.D."/>
            <person name="Han J."/>
            <person name="Pitluck S."/>
            <person name="Nolan M."/>
            <person name="Chen A."/>
            <person name="Huntemann M."/>
            <person name="Mavromatis K."/>
            <person name="Mikhailova N."/>
            <person name="Liolios K."/>
            <person name="Woyke T."/>
            <person name="Lynd L.R."/>
        </authorList>
    </citation>
    <scope>NUCLEOTIDE SEQUENCE [LARGE SCALE GENOMIC DNA]</scope>
    <source>
        <strain evidence="12">DSM 19732 / NBRC 101661 / EBR45</strain>
    </source>
</reference>
<dbReference type="EMBL" id="CP003065">
    <property type="protein sequence ID" value="AEV70533.1"/>
    <property type="molecule type" value="Genomic_DNA"/>
</dbReference>
<dbReference type="Pfam" id="PF06429">
    <property type="entry name" value="Flg_bbr_C"/>
    <property type="match status" value="1"/>
</dbReference>
<dbReference type="Pfam" id="PF00460">
    <property type="entry name" value="Flg_bb_rod"/>
    <property type="match status" value="1"/>
</dbReference>
<dbReference type="PANTHER" id="PTHR30033">
    <property type="entry name" value="FLAGELLAR HOOK-ASSOCIATED PROTEIN 1"/>
    <property type="match status" value="1"/>
</dbReference>
<dbReference type="Pfam" id="PF22638">
    <property type="entry name" value="FlgK_D1"/>
    <property type="match status" value="1"/>
</dbReference>
<keyword evidence="11" id="KW-0966">Cell projection</keyword>
<reference evidence="12" key="1">
    <citation type="submission" date="2011-12" db="EMBL/GenBank/DDBJ databases">
        <title>Complete sequence of Clostridium clariflavum DSM 19732.</title>
        <authorList>
            <consortium name="US DOE Joint Genome Institute"/>
            <person name="Lucas S."/>
            <person name="Han J."/>
            <person name="Lapidus A."/>
            <person name="Cheng J.-F."/>
            <person name="Goodwin L."/>
            <person name="Pitluck S."/>
            <person name="Peters L."/>
            <person name="Teshima H."/>
            <person name="Detter J.C."/>
            <person name="Han C."/>
            <person name="Tapia R."/>
            <person name="Land M."/>
            <person name="Hauser L."/>
            <person name="Kyrpides N."/>
            <person name="Ivanova N."/>
            <person name="Pagani I."/>
            <person name="Kitzmiller T."/>
            <person name="Lynd L."/>
            <person name="Izquierdo J."/>
            <person name="Woyke T."/>
        </authorList>
    </citation>
    <scope>NUCLEOTIDE SEQUENCE [LARGE SCALE GENOMIC DNA]</scope>
    <source>
        <strain evidence="12">DSM 19732 / NBRC 101661 / EBR45</strain>
    </source>
</reference>
<proteinExistence type="inferred from homology"/>
<organism evidence="11 12">
    <name type="scientific">Acetivibrio clariflavus (strain DSM 19732 / NBRC 101661 / EBR45)</name>
    <name type="common">Clostridium clariflavum</name>
    <dbReference type="NCBI Taxonomy" id="720554"/>
    <lineage>
        <taxon>Bacteria</taxon>
        <taxon>Bacillati</taxon>
        <taxon>Bacillota</taxon>
        <taxon>Clostridia</taxon>
        <taxon>Eubacteriales</taxon>
        <taxon>Oscillospiraceae</taxon>
        <taxon>Acetivibrio</taxon>
    </lineage>
</organism>
<evidence type="ECO:0000256" key="1">
    <source>
        <dbReference type="ARBA" id="ARBA00004365"/>
    </source>
</evidence>
<dbReference type="KEGG" id="ccl:Clocl_4099"/>
<dbReference type="SUPFAM" id="SSF64518">
    <property type="entry name" value="Phase 1 flagellin"/>
    <property type="match status" value="1"/>
</dbReference>
<evidence type="ECO:0000256" key="5">
    <source>
        <dbReference type="ARBA" id="ARBA00022525"/>
    </source>
</evidence>
<keyword evidence="5 7" id="KW-0964">Secreted</keyword>
<evidence type="ECO:0000256" key="7">
    <source>
        <dbReference type="RuleBase" id="RU362065"/>
    </source>
</evidence>
<dbReference type="RefSeq" id="WP_014257030.1">
    <property type="nucleotide sequence ID" value="NC_016627.1"/>
</dbReference>
<keyword evidence="11" id="KW-0282">Flagellum</keyword>
<dbReference type="InterPro" id="IPR001444">
    <property type="entry name" value="Flag_bb_rod_N"/>
</dbReference>
<sequence length="534" mass="59297">MRSSFFGFNVAISGLYTAQRNLDVINNNITNVNTPGYSRQQTVQKASRPMSMYNGTGMVGTGSEVIGVKRVRDEYLDSMYWSENMNFGEWETKKALLSDLEVTFNEPSDSGFNKIMDEFFNSLQELAKDPSSEAIRALVKERGVTLARYFNDLATRLENLQVDVNDRIETTVARINSIGAQIQQLNRQIYTMELDGNTANELRDQRTLLIDELSKLINIDVSEVVVGTLPNGQIDSRLVITISGKAFIDHYSFSELTVVQRETKLNEEDVPNLYDVVWKDGNTLKIKGGVLKGYLDVRDGNAGENGSPLYNGIPNYIKKLNQFVQTFAMAFNEGYIDLDNNGLIDPSEDGRGHVDGYGAGATASSGIRFFTMLGEDYKSMSGDDFINGATDIPDIVARYSKITAKNFAVSSDILEDFNKIATSSTPGEAGNIENLSALIKFRINDQMFVEGAPEDFMKSVITTLGVNSQQAKRFSANKEIIVKQIDNRRLSESGVSLDEEVSNMVKQQQAYSAAAQMINTMAEIYDILINRVGL</sequence>
<gene>
    <name evidence="7" type="primary">flgK</name>
    <name evidence="11" type="ordered locus">Clocl_4099</name>
</gene>
<keyword evidence="6 7" id="KW-0975">Bacterial flagellum</keyword>
<dbReference type="InterPro" id="IPR002371">
    <property type="entry name" value="FlgK"/>
</dbReference>
<name>G8LTM3_ACECE</name>
<feature type="domain" description="Flagellar basal-body/hook protein C-terminal" evidence="9">
    <location>
        <begin position="489"/>
        <end position="530"/>
    </location>
</feature>
<dbReference type="GO" id="GO:0005576">
    <property type="term" value="C:extracellular region"/>
    <property type="evidence" value="ECO:0007669"/>
    <property type="project" value="UniProtKB-SubCell"/>
</dbReference>
<dbReference type="InterPro" id="IPR010930">
    <property type="entry name" value="Flg_bb/hook_C_dom"/>
</dbReference>
<comment type="similarity">
    <text evidence="3 7">Belongs to the flagella basal body rod proteins family.</text>
</comment>
<evidence type="ECO:0000256" key="3">
    <source>
        <dbReference type="ARBA" id="ARBA00009677"/>
    </source>
</evidence>
<evidence type="ECO:0000313" key="12">
    <source>
        <dbReference type="Proteomes" id="UP000005435"/>
    </source>
</evidence>
<dbReference type="AlphaFoldDB" id="G8LTM3"/>
<comment type="subcellular location">
    <subcellularLocation>
        <location evidence="1 7">Bacterial flagellum</location>
    </subcellularLocation>
    <subcellularLocation>
        <location evidence="2 7">Secreted</location>
    </subcellularLocation>
</comment>
<evidence type="ECO:0000256" key="6">
    <source>
        <dbReference type="ARBA" id="ARBA00023143"/>
    </source>
</evidence>
<evidence type="ECO:0000259" key="9">
    <source>
        <dbReference type="Pfam" id="PF06429"/>
    </source>
</evidence>
<protein>
    <recommendedName>
        <fullName evidence="4 7">Flagellar hook-associated protein 1</fullName>
        <shortName evidence="7">HAP1</shortName>
    </recommendedName>
</protein>
<evidence type="ECO:0000256" key="4">
    <source>
        <dbReference type="ARBA" id="ARBA00016244"/>
    </source>
</evidence>
<feature type="domain" description="Flagellar basal body rod protein N-terminal" evidence="8">
    <location>
        <begin position="8"/>
        <end position="37"/>
    </location>
</feature>
<dbReference type="Proteomes" id="UP000005435">
    <property type="component" value="Chromosome"/>
</dbReference>
<evidence type="ECO:0000256" key="2">
    <source>
        <dbReference type="ARBA" id="ARBA00004613"/>
    </source>
</evidence>
<dbReference type="GO" id="GO:0005198">
    <property type="term" value="F:structural molecule activity"/>
    <property type="evidence" value="ECO:0007669"/>
    <property type="project" value="UniProtKB-UniRule"/>
</dbReference>